<feature type="compositionally biased region" description="Polar residues" evidence="1">
    <location>
        <begin position="190"/>
        <end position="199"/>
    </location>
</feature>
<evidence type="ECO:0000256" key="1">
    <source>
        <dbReference type="SAM" id="MobiDB-lite"/>
    </source>
</evidence>
<keyword evidence="3" id="KW-1185">Reference proteome</keyword>
<protein>
    <submittedName>
        <fullName evidence="2">Uncharacterized protein</fullName>
    </submittedName>
</protein>
<proteinExistence type="predicted"/>
<feature type="region of interest" description="Disordered" evidence="1">
    <location>
        <begin position="168"/>
        <end position="209"/>
    </location>
</feature>
<dbReference type="Proteomes" id="UP001295444">
    <property type="component" value="Chromosome 05"/>
</dbReference>
<feature type="compositionally biased region" description="Polar residues" evidence="1">
    <location>
        <begin position="90"/>
        <end position="128"/>
    </location>
</feature>
<evidence type="ECO:0000313" key="2">
    <source>
        <dbReference type="EMBL" id="CAH2294110.1"/>
    </source>
</evidence>
<reference evidence="2" key="1">
    <citation type="submission" date="2022-03" db="EMBL/GenBank/DDBJ databases">
        <authorList>
            <person name="Alioto T."/>
            <person name="Alioto T."/>
            <person name="Gomez Garrido J."/>
        </authorList>
    </citation>
    <scope>NUCLEOTIDE SEQUENCE</scope>
</reference>
<organism evidence="2 3">
    <name type="scientific">Pelobates cultripes</name>
    <name type="common">Western spadefoot toad</name>
    <dbReference type="NCBI Taxonomy" id="61616"/>
    <lineage>
        <taxon>Eukaryota</taxon>
        <taxon>Metazoa</taxon>
        <taxon>Chordata</taxon>
        <taxon>Craniata</taxon>
        <taxon>Vertebrata</taxon>
        <taxon>Euteleostomi</taxon>
        <taxon>Amphibia</taxon>
        <taxon>Batrachia</taxon>
        <taxon>Anura</taxon>
        <taxon>Pelobatoidea</taxon>
        <taxon>Pelobatidae</taxon>
        <taxon>Pelobates</taxon>
    </lineage>
</organism>
<accession>A0AAD1W9P6</accession>
<evidence type="ECO:0000313" key="3">
    <source>
        <dbReference type="Proteomes" id="UP001295444"/>
    </source>
</evidence>
<gene>
    <name evidence="2" type="ORF">PECUL_23A004032</name>
</gene>
<name>A0AAD1W9P6_PELCU</name>
<dbReference type="EMBL" id="OW240916">
    <property type="protein sequence ID" value="CAH2294110.1"/>
    <property type="molecule type" value="Genomic_DNA"/>
</dbReference>
<sequence length="235" mass="25415">MRPSSAVSGADGRCPAILPDSARPEDRTGEDLALFPPLWAGGGDPGPHPVTLKAARQLGPSSISSLIQGTLPKMADATCVNISKRKCGPQTLTTHGKATGRMQTNTPQRSPVNTRQIIPAQRSPQGGNKPTPAPRKNTLQNKAEKREPLTRQGTGLTYLMLHPAPRWRHTAPRPAMKTPHYMRTSDQRRSTSQPTNRSSASEKREPTRHHYFAASFLVVSPAAKDSTTQPRTGVG</sequence>
<dbReference type="AlphaFoldDB" id="A0AAD1W9P6"/>
<feature type="region of interest" description="Disordered" evidence="1">
    <location>
        <begin position="1"/>
        <end position="31"/>
    </location>
</feature>
<feature type="region of interest" description="Disordered" evidence="1">
    <location>
        <begin position="90"/>
        <end position="155"/>
    </location>
</feature>